<evidence type="ECO:0000313" key="2">
    <source>
        <dbReference type="EMBL" id="NMF96151.1"/>
    </source>
</evidence>
<proteinExistence type="predicted"/>
<comment type="caution">
    <text evidence="2">The sequence shown here is derived from an EMBL/GenBank/DDBJ whole genome shotgun (WGS) entry which is preliminary data.</text>
</comment>
<gene>
    <name evidence="2" type="ORF">GPA27_01905</name>
</gene>
<feature type="chain" id="PRO_5045264214" description="Sel1 repeat family protein" evidence="1">
    <location>
        <begin position="23"/>
        <end position="354"/>
    </location>
</feature>
<dbReference type="InterPro" id="IPR011990">
    <property type="entry name" value="TPR-like_helical_dom_sf"/>
</dbReference>
<dbReference type="PANTHER" id="PTHR11102">
    <property type="entry name" value="SEL-1-LIKE PROTEIN"/>
    <property type="match status" value="1"/>
</dbReference>
<accession>A0ABX1NA42</accession>
<evidence type="ECO:0000313" key="3">
    <source>
        <dbReference type="Proteomes" id="UP000634522"/>
    </source>
</evidence>
<keyword evidence="3" id="KW-1185">Reference proteome</keyword>
<reference evidence="2 3" key="1">
    <citation type="submission" date="2019-12" db="EMBL/GenBank/DDBJ databases">
        <title>Comparative genomics gives insights into the taxonomy of the Azoarcus-Aromatoleum group and reveals separate origins of nif in the plant-associated Azoarcus and non-plant-associated Aromatoleum sub-groups.</title>
        <authorList>
            <person name="Lafos M."/>
            <person name="Maluk M."/>
            <person name="Batista M."/>
            <person name="Junghare M."/>
            <person name="Carmona M."/>
            <person name="Faoro H."/>
            <person name="Cruz L.M."/>
            <person name="Battistoni F."/>
            <person name="De Souza E."/>
            <person name="Pedrosa F."/>
            <person name="Chen W.-M."/>
            <person name="Poole P.S."/>
            <person name="Dixon R.A."/>
            <person name="James E.K."/>
        </authorList>
    </citation>
    <scope>NUCLEOTIDE SEQUENCE [LARGE SCALE GENOMIC DNA]</scope>
    <source>
        <strain evidence="2 3">T</strain>
    </source>
</reference>
<dbReference type="Gene3D" id="1.25.40.10">
    <property type="entry name" value="Tetratricopeptide repeat domain"/>
    <property type="match status" value="1"/>
</dbReference>
<feature type="signal peptide" evidence="1">
    <location>
        <begin position="1"/>
        <end position="22"/>
    </location>
</feature>
<evidence type="ECO:0008006" key="4">
    <source>
        <dbReference type="Google" id="ProtNLM"/>
    </source>
</evidence>
<dbReference type="SMART" id="SM00671">
    <property type="entry name" value="SEL1"/>
    <property type="match status" value="4"/>
</dbReference>
<evidence type="ECO:0000256" key="1">
    <source>
        <dbReference type="SAM" id="SignalP"/>
    </source>
</evidence>
<dbReference type="InterPro" id="IPR006597">
    <property type="entry name" value="Sel1-like"/>
</dbReference>
<name>A0ABX1NA42_9RHOO</name>
<dbReference type="SUPFAM" id="SSF81901">
    <property type="entry name" value="HCP-like"/>
    <property type="match status" value="1"/>
</dbReference>
<dbReference type="Pfam" id="PF08238">
    <property type="entry name" value="Sel1"/>
    <property type="match status" value="4"/>
</dbReference>
<dbReference type="EMBL" id="WTVS01000002">
    <property type="protein sequence ID" value="NMF96151.1"/>
    <property type="molecule type" value="Genomic_DNA"/>
</dbReference>
<dbReference type="RefSeq" id="WP_169137252.1">
    <property type="nucleotide sequence ID" value="NZ_WTVS01000002.1"/>
</dbReference>
<protein>
    <recommendedName>
        <fullName evidence="4">Sel1 repeat family protein</fullName>
    </recommendedName>
</protein>
<organism evidence="2 3">
    <name type="scientific">Aromatoleum toluolicum</name>
    <dbReference type="NCBI Taxonomy" id="90060"/>
    <lineage>
        <taxon>Bacteria</taxon>
        <taxon>Pseudomonadati</taxon>
        <taxon>Pseudomonadota</taxon>
        <taxon>Betaproteobacteria</taxon>
        <taxon>Rhodocyclales</taxon>
        <taxon>Rhodocyclaceae</taxon>
        <taxon>Aromatoleum</taxon>
    </lineage>
</organism>
<sequence>MRSKWKALVCAGVLAVLSSGAAADNWGQFLGLQERKGLVENSAKEIARLTQAVKRGDKTAIYPLSYAHAVYIPPDVTTPKGAAKAEASRKRSFELLVKAAEAGDPRGILEYAFHFSRRYHLETAAQWLEKGMKLGHLDATAYYAEALLYGNGVPMDKPRAVALLEQAAQAGGTKAQVKLGRVYASGEYSPADERLGYEWLSKASAADDPDGHFWLAVFHQVAKSPEYQDRDRALSLLLRAGNLGHLRAQIELAKKFAARNQPGDLQLAKAWLDAFVRDWGPWVNATEQEQVNQLSLAVHDALRYMRNTTVTVRSGGSAPVEPQSQTGMFNGHILPMQDHPQYCQVFGNDSATCR</sequence>
<dbReference type="PANTHER" id="PTHR11102:SF160">
    <property type="entry name" value="ERAD-ASSOCIATED E3 UBIQUITIN-PROTEIN LIGASE COMPONENT HRD3"/>
    <property type="match status" value="1"/>
</dbReference>
<dbReference type="Proteomes" id="UP000634522">
    <property type="component" value="Unassembled WGS sequence"/>
</dbReference>
<dbReference type="InterPro" id="IPR050767">
    <property type="entry name" value="Sel1_AlgK"/>
</dbReference>
<keyword evidence="1" id="KW-0732">Signal</keyword>